<proteinExistence type="predicted"/>
<evidence type="ECO:0000313" key="2">
    <source>
        <dbReference type="Proteomes" id="UP000063229"/>
    </source>
</evidence>
<dbReference type="Pfam" id="PF07119">
    <property type="entry name" value="DUF1375"/>
    <property type="match status" value="1"/>
</dbReference>
<name>A0A0X1SZ07_PSEAA</name>
<dbReference type="Proteomes" id="UP000063229">
    <property type="component" value="Chromosome"/>
</dbReference>
<dbReference type="EMBL" id="CP014135">
    <property type="protein sequence ID" value="AMB85037.1"/>
    <property type="molecule type" value="Genomic_DNA"/>
</dbReference>
<sequence>MRRQGRDRLDVPIHHRHIGEAVLHNIYRAAAYLLTLWTLAGCGTGSTLLRGDDAVSKSLAGYRTYCQAIPRMYSGVVYDFCVMHGEPTAQWQPDGSPVGNFPLIVLDILVSGVVDTVVLPYTINQQVREGSMVIRR</sequence>
<gene>
    <name evidence="1" type="ORF">AWM79_06820</name>
</gene>
<dbReference type="InterPro" id="IPR010780">
    <property type="entry name" value="DUF1375"/>
</dbReference>
<dbReference type="KEGG" id="pagb:AWM79_06820"/>
<accession>A0A0X1SZ07</accession>
<dbReference type="AlphaFoldDB" id="A0A0X1SZ07"/>
<evidence type="ECO:0000313" key="1">
    <source>
        <dbReference type="EMBL" id="AMB85037.1"/>
    </source>
</evidence>
<keyword evidence="2" id="KW-1185">Reference proteome</keyword>
<protein>
    <recommendedName>
        <fullName evidence="3">YceK/YidQ family lipoprotein</fullName>
    </recommendedName>
</protein>
<organism evidence="1 2">
    <name type="scientific">Pseudomonas agarici</name>
    <dbReference type="NCBI Taxonomy" id="46677"/>
    <lineage>
        <taxon>Bacteria</taxon>
        <taxon>Pseudomonadati</taxon>
        <taxon>Pseudomonadota</taxon>
        <taxon>Gammaproteobacteria</taxon>
        <taxon>Pseudomonadales</taxon>
        <taxon>Pseudomonadaceae</taxon>
        <taxon>Pseudomonas</taxon>
    </lineage>
</organism>
<evidence type="ECO:0008006" key="3">
    <source>
        <dbReference type="Google" id="ProtNLM"/>
    </source>
</evidence>
<reference evidence="1 2" key="1">
    <citation type="submission" date="2016-01" db="EMBL/GenBank/DDBJ databases">
        <authorList>
            <person name="McClelland M."/>
            <person name="Jain A."/>
            <person name="Saraogi P."/>
            <person name="Mendelson R."/>
            <person name="Westerman R."/>
            <person name="SanMiguel P."/>
            <person name="Csonka L."/>
        </authorList>
    </citation>
    <scope>NUCLEOTIDE SEQUENCE [LARGE SCALE GENOMIC DNA]</scope>
    <source>
        <strain evidence="1 2">NCPPB 2472</strain>
    </source>
</reference>